<accession>A0AAJ6XJI4</accession>
<keyword evidence="6" id="KW-0808">Transferase</keyword>
<organism evidence="23 24">
    <name type="scientific">Populus euphratica</name>
    <name type="common">Euphrates poplar</name>
    <dbReference type="NCBI Taxonomy" id="75702"/>
    <lineage>
        <taxon>Eukaryota</taxon>
        <taxon>Viridiplantae</taxon>
        <taxon>Streptophyta</taxon>
        <taxon>Embryophyta</taxon>
        <taxon>Tracheophyta</taxon>
        <taxon>Spermatophyta</taxon>
        <taxon>Magnoliopsida</taxon>
        <taxon>eudicotyledons</taxon>
        <taxon>Gunneridae</taxon>
        <taxon>Pentapetalae</taxon>
        <taxon>rosids</taxon>
        <taxon>fabids</taxon>
        <taxon>Malpighiales</taxon>
        <taxon>Salicaceae</taxon>
        <taxon>Saliceae</taxon>
        <taxon>Populus</taxon>
    </lineage>
</organism>
<dbReference type="FunFam" id="3.30.200.20:FF:000214">
    <property type="entry name" value="WAK1-OsWAK receptor-like cytoplasmic kinase (OsWAK-RLCK)"/>
    <property type="match status" value="1"/>
</dbReference>
<dbReference type="EC" id="2.7.11.1" evidence="2"/>
<sequence length="694" mass="77221">MHPLTTTTTSFLLTLFLSLHLTTSLPSNDTGNLSNCNQNFSCGILTNVTYPFTGGRRPSHCGPPEFGLTCDDESVTILKANSLSYRVTHLDQTSQTLRLSRSDLDDDGKCTHQFTNTTLDDRIFSLGSSHELYLFYGCKKINDSVMGSDQRPTFSKFSCDNDGVTEEGFFSIVYPYGSQYSFPNTFECQTNIRVPIPSSRAQQLFDNESLVGEVVKEGFDVNYSNPYSASCTKCYKEHPGGYCGFDTQLGKPICICNDQLCPDNSTKKRPLVIGLSTAGAVVIGIFFGCWILFLVQRRKRKSAQVKSKGLPVATPPSSKGLTTSTNLSQTTTSLTSSKSYLENGSTYFGVRVFSYNELEEATNCFDPSKELGDGGFGTVYHGVLKDGRVVAVKRLYENNMRRAEQFMNEIEILARLRHKNLVILYGCTSRHSHELLLVYEYIPNGTVADHLHGRQSNSGLLTWPVRLSIAIETASALAYLHTSDVIHRDVKTNNILLDNDFHVKVADFGLSRLFPNDVTHVSTAPQGTPGYVDPEYYQCYQLTNKSDVYSFGVVLIELISSLQAVDTNRHRHDINLSNMAVNKIQNHALNELVDPSLGFDKDIVVRRMVTSVAELAFRCLQQDREMRPAMEEVLEALKRIEKENYGAGNAEVLDIRDDDVGLLKHAPPPVQLSPDSLSDPFWADSSSTITPHSY</sequence>
<evidence type="ECO:0000256" key="5">
    <source>
        <dbReference type="ARBA" id="ARBA00022553"/>
    </source>
</evidence>
<dbReference type="GO" id="GO:0005524">
    <property type="term" value="F:ATP binding"/>
    <property type="evidence" value="ECO:0007669"/>
    <property type="project" value="UniProtKB-UniRule"/>
</dbReference>
<dbReference type="Pfam" id="PF00069">
    <property type="entry name" value="Pkinase"/>
    <property type="match status" value="1"/>
</dbReference>
<gene>
    <name evidence="24" type="primary">LOC105123399</name>
</gene>
<evidence type="ECO:0000256" key="9">
    <source>
        <dbReference type="ARBA" id="ARBA00022741"/>
    </source>
</evidence>
<dbReference type="GO" id="GO:0005886">
    <property type="term" value="C:plasma membrane"/>
    <property type="evidence" value="ECO:0007669"/>
    <property type="project" value="UniProtKB-SubCell"/>
</dbReference>
<dbReference type="InterPro" id="IPR017441">
    <property type="entry name" value="Protein_kinase_ATP_BS"/>
</dbReference>
<keyword evidence="12 20" id="KW-1133">Transmembrane helix</keyword>
<evidence type="ECO:0000256" key="8">
    <source>
        <dbReference type="ARBA" id="ARBA00022729"/>
    </source>
</evidence>
<feature type="region of interest" description="Disordered" evidence="19">
    <location>
        <begin position="305"/>
        <end position="328"/>
    </location>
</feature>
<evidence type="ECO:0000256" key="20">
    <source>
        <dbReference type="SAM" id="Phobius"/>
    </source>
</evidence>
<evidence type="ECO:0000256" key="17">
    <source>
        <dbReference type="ARBA" id="ARBA00048679"/>
    </source>
</evidence>
<dbReference type="InterPro" id="IPR008271">
    <property type="entry name" value="Ser/Thr_kinase_AS"/>
</dbReference>
<proteinExistence type="predicted"/>
<evidence type="ECO:0000256" key="18">
    <source>
        <dbReference type="PROSITE-ProRule" id="PRU10141"/>
    </source>
</evidence>
<dbReference type="Proteomes" id="UP000694918">
    <property type="component" value="Unplaced"/>
</dbReference>
<dbReference type="GO" id="GO:0004674">
    <property type="term" value="F:protein serine/threonine kinase activity"/>
    <property type="evidence" value="ECO:0007669"/>
    <property type="project" value="UniProtKB-KW"/>
</dbReference>
<dbReference type="InterPro" id="IPR025287">
    <property type="entry name" value="WAK_GUB"/>
</dbReference>
<dbReference type="PANTHER" id="PTHR46008:SF34">
    <property type="entry name" value="PROTEIN KINASE DOMAIN-CONTAINING PROTEIN"/>
    <property type="match status" value="1"/>
</dbReference>
<evidence type="ECO:0000256" key="11">
    <source>
        <dbReference type="ARBA" id="ARBA00022840"/>
    </source>
</evidence>
<keyword evidence="13 20" id="KW-0472">Membrane</keyword>
<evidence type="ECO:0000313" key="23">
    <source>
        <dbReference type="Proteomes" id="UP000694918"/>
    </source>
</evidence>
<keyword evidence="15" id="KW-0325">Glycoprotein</keyword>
<evidence type="ECO:0000256" key="3">
    <source>
        <dbReference type="ARBA" id="ARBA00022475"/>
    </source>
</evidence>
<dbReference type="InterPro" id="IPR000719">
    <property type="entry name" value="Prot_kinase_dom"/>
</dbReference>
<evidence type="ECO:0000256" key="10">
    <source>
        <dbReference type="ARBA" id="ARBA00022777"/>
    </source>
</evidence>
<feature type="binding site" evidence="18">
    <location>
        <position position="393"/>
    </location>
    <ligand>
        <name>ATP</name>
        <dbReference type="ChEBI" id="CHEBI:30616"/>
    </ligand>
</feature>
<evidence type="ECO:0000256" key="4">
    <source>
        <dbReference type="ARBA" id="ARBA00022527"/>
    </source>
</evidence>
<dbReference type="PROSITE" id="PS50011">
    <property type="entry name" value="PROTEIN_KINASE_DOM"/>
    <property type="match status" value="1"/>
</dbReference>
<dbReference type="InterPro" id="IPR032872">
    <property type="entry name" value="WAK_assoc_C"/>
</dbReference>
<keyword evidence="11 18" id="KW-0067">ATP-binding</keyword>
<evidence type="ECO:0000256" key="14">
    <source>
        <dbReference type="ARBA" id="ARBA00023170"/>
    </source>
</evidence>
<keyword evidence="4" id="KW-0723">Serine/threonine-protein kinase</keyword>
<feature type="domain" description="Protein kinase" evidence="22">
    <location>
        <begin position="365"/>
        <end position="640"/>
    </location>
</feature>
<reference evidence="24" key="1">
    <citation type="submission" date="2025-08" db="UniProtKB">
        <authorList>
            <consortium name="RefSeq"/>
        </authorList>
    </citation>
    <scope>IDENTIFICATION</scope>
</reference>
<evidence type="ECO:0000256" key="19">
    <source>
        <dbReference type="SAM" id="MobiDB-lite"/>
    </source>
</evidence>
<evidence type="ECO:0000256" key="15">
    <source>
        <dbReference type="ARBA" id="ARBA00023180"/>
    </source>
</evidence>
<dbReference type="Gene3D" id="3.30.200.20">
    <property type="entry name" value="Phosphorylase Kinase, domain 1"/>
    <property type="match status" value="1"/>
</dbReference>
<comment type="catalytic activity">
    <reaction evidence="17">
        <text>L-seryl-[protein] + ATP = O-phospho-L-seryl-[protein] + ADP + H(+)</text>
        <dbReference type="Rhea" id="RHEA:17989"/>
        <dbReference type="Rhea" id="RHEA-COMP:9863"/>
        <dbReference type="Rhea" id="RHEA-COMP:11604"/>
        <dbReference type="ChEBI" id="CHEBI:15378"/>
        <dbReference type="ChEBI" id="CHEBI:29999"/>
        <dbReference type="ChEBI" id="CHEBI:30616"/>
        <dbReference type="ChEBI" id="CHEBI:83421"/>
        <dbReference type="ChEBI" id="CHEBI:456216"/>
        <dbReference type="EC" id="2.7.11.1"/>
    </reaction>
</comment>
<evidence type="ECO:0000256" key="13">
    <source>
        <dbReference type="ARBA" id="ARBA00023136"/>
    </source>
</evidence>
<dbReference type="CDD" id="cd14066">
    <property type="entry name" value="STKc_IRAK"/>
    <property type="match status" value="1"/>
</dbReference>
<evidence type="ECO:0000256" key="2">
    <source>
        <dbReference type="ARBA" id="ARBA00012513"/>
    </source>
</evidence>
<dbReference type="Pfam" id="PF13947">
    <property type="entry name" value="GUB_WAK_bind"/>
    <property type="match status" value="1"/>
</dbReference>
<evidence type="ECO:0000256" key="12">
    <source>
        <dbReference type="ARBA" id="ARBA00022989"/>
    </source>
</evidence>
<dbReference type="SMART" id="SM00220">
    <property type="entry name" value="S_TKc"/>
    <property type="match status" value="1"/>
</dbReference>
<keyword evidence="7 20" id="KW-0812">Transmembrane</keyword>
<keyword evidence="5" id="KW-0597">Phosphoprotein</keyword>
<dbReference type="Pfam" id="PF14380">
    <property type="entry name" value="WAK_assoc"/>
    <property type="match status" value="1"/>
</dbReference>
<feature type="signal peptide" evidence="21">
    <location>
        <begin position="1"/>
        <end position="24"/>
    </location>
</feature>
<protein>
    <recommendedName>
        <fullName evidence="2">non-specific serine/threonine protein kinase</fullName>
        <ecNumber evidence="2">2.7.11.1</ecNumber>
    </recommendedName>
</protein>
<keyword evidence="14" id="KW-0675">Receptor</keyword>
<dbReference type="SUPFAM" id="SSF56112">
    <property type="entry name" value="Protein kinase-like (PK-like)"/>
    <property type="match status" value="1"/>
</dbReference>
<dbReference type="AlphaFoldDB" id="A0AAJ6XJI4"/>
<keyword evidence="23" id="KW-1185">Reference proteome</keyword>
<feature type="transmembrane region" description="Helical" evidence="20">
    <location>
        <begin position="271"/>
        <end position="295"/>
    </location>
</feature>
<keyword evidence="8 21" id="KW-0732">Signal</keyword>
<dbReference type="PROSITE" id="PS00108">
    <property type="entry name" value="PROTEIN_KINASE_ST"/>
    <property type="match status" value="1"/>
</dbReference>
<dbReference type="Gene3D" id="1.10.510.10">
    <property type="entry name" value="Transferase(Phosphotransferase) domain 1"/>
    <property type="match status" value="1"/>
</dbReference>
<keyword evidence="3" id="KW-1003">Cell membrane</keyword>
<evidence type="ECO:0000256" key="21">
    <source>
        <dbReference type="SAM" id="SignalP"/>
    </source>
</evidence>
<dbReference type="PROSITE" id="PS00107">
    <property type="entry name" value="PROTEIN_KINASE_ATP"/>
    <property type="match status" value="1"/>
</dbReference>
<dbReference type="InterPro" id="IPR011009">
    <property type="entry name" value="Kinase-like_dom_sf"/>
</dbReference>
<dbReference type="PANTHER" id="PTHR46008">
    <property type="entry name" value="LEAF RUST 10 DISEASE-RESISTANCE LOCUS RECEPTOR-LIKE PROTEIN KINASE-LIKE 1.4"/>
    <property type="match status" value="1"/>
</dbReference>
<keyword evidence="10 24" id="KW-0418">Kinase</keyword>
<evidence type="ECO:0000313" key="24">
    <source>
        <dbReference type="RefSeq" id="XP_011021278.1"/>
    </source>
</evidence>
<comment type="subcellular location">
    <subcellularLocation>
        <location evidence="1">Cell membrane</location>
        <topology evidence="1">Single-pass type I membrane protein</topology>
    </subcellularLocation>
</comment>
<comment type="catalytic activity">
    <reaction evidence="16">
        <text>L-threonyl-[protein] + ATP = O-phospho-L-threonyl-[protein] + ADP + H(+)</text>
        <dbReference type="Rhea" id="RHEA:46608"/>
        <dbReference type="Rhea" id="RHEA-COMP:11060"/>
        <dbReference type="Rhea" id="RHEA-COMP:11605"/>
        <dbReference type="ChEBI" id="CHEBI:15378"/>
        <dbReference type="ChEBI" id="CHEBI:30013"/>
        <dbReference type="ChEBI" id="CHEBI:30616"/>
        <dbReference type="ChEBI" id="CHEBI:61977"/>
        <dbReference type="ChEBI" id="CHEBI:456216"/>
        <dbReference type="EC" id="2.7.11.1"/>
    </reaction>
</comment>
<evidence type="ECO:0000256" key="16">
    <source>
        <dbReference type="ARBA" id="ARBA00047899"/>
    </source>
</evidence>
<dbReference type="GeneID" id="105123399"/>
<dbReference type="FunFam" id="1.10.510.10:FF:000161">
    <property type="entry name" value="Wall-associated receptor kinase-like 20"/>
    <property type="match status" value="1"/>
</dbReference>
<evidence type="ECO:0000256" key="7">
    <source>
        <dbReference type="ARBA" id="ARBA00022692"/>
    </source>
</evidence>
<dbReference type="GO" id="GO:0030247">
    <property type="term" value="F:polysaccharide binding"/>
    <property type="evidence" value="ECO:0007669"/>
    <property type="project" value="InterPro"/>
</dbReference>
<keyword evidence="9 18" id="KW-0547">Nucleotide-binding</keyword>
<dbReference type="RefSeq" id="XP_011021278.1">
    <property type="nucleotide sequence ID" value="XM_011022976.1"/>
</dbReference>
<evidence type="ECO:0000256" key="6">
    <source>
        <dbReference type="ARBA" id="ARBA00022679"/>
    </source>
</evidence>
<evidence type="ECO:0000259" key="22">
    <source>
        <dbReference type="PROSITE" id="PS50011"/>
    </source>
</evidence>
<evidence type="ECO:0000256" key="1">
    <source>
        <dbReference type="ARBA" id="ARBA00004251"/>
    </source>
</evidence>
<feature type="chain" id="PRO_5042479489" description="non-specific serine/threonine protein kinase" evidence="21">
    <location>
        <begin position="25"/>
        <end position="694"/>
    </location>
</feature>
<name>A0AAJ6XJI4_POPEU</name>